<comment type="similarity">
    <text evidence="1">Belongs to the N(4)/N(6)-methyltransferase family.</text>
</comment>
<dbReference type="Gene3D" id="3.40.1350.10">
    <property type="match status" value="1"/>
</dbReference>
<dbReference type="EMBL" id="JAUQUB010000001">
    <property type="protein sequence ID" value="MDO7881198.1"/>
    <property type="molecule type" value="Genomic_DNA"/>
</dbReference>
<dbReference type="Pfam" id="PF22722">
    <property type="entry name" value="NA-iREase1"/>
    <property type="match status" value="1"/>
</dbReference>
<evidence type="ECO:0000259" key="5">
    <source>
        <dbReference type="Pfam" id="PF22722"/>
    </source>
</evidence>
<dbReference type="PANTHER" id="PTHR13370:SF24">
    <property type="entry name" value="TYPE III RESTRICTION-MODIFICATION ENZYME STYLTI MOD SUBUNIT"/>
    <property type="match status" value="1"/>
</dbReference>
<proteinExistence type="inferred from homology"/>
<evidence type="ECO:0000256" key="3">
    <source>
        <dbReference type="ARBA" id="ARBA00022679"/>
    </source>
</evidence>
<sequence length="542" mass="60033">MADNKLYYGDNLEVLAKLPGESVDLVYLDPPFNSARNYNVIFSRAGQVTNDAGAQIQAFEDTWTWTYATEEEYGRYVNGGLPTRVAEALSAFRLLLGENDALAYLVNMAPRLVELHRTLKPSGSLYLHCDPTMSHYLKVLLDAIFDPRHFRNEIVWKRATTVKGNHGQGQKAFGSNTDVILYYGKTRESEHNPIFTPYSQAYIDSAYKYVEPETGRRYRLISMIGPGGAAKGNPYYEVMGVSRHWRYSQKRMQELIDAGMVVQTKPGTVPNRKQYLDEGKGVPVQSLWDDIPNLQAASAEALGYPTQKPLALLERIIETSTKPGDVVLDPFCGCGTTVDAAQKLGRRWVGIDITYIAIDLIVKRLLHTYGPGIVKTFDIDGIPRDTAGAQALFNRNPFDFERWAVSQLNAQPNEKQVGDKGIDGVARFLLGGKNEFGRILVSVKGGKQLNPAMVRDLRGTIERQKAELGVLITQTDPTAGMIDEVNHSGSYTHPASGQIYPRLQIITTAELMSGKRPQLPPTVLPYIAASRSAGPDTSVALF</sequence>
<dbReference type="RefSeq" id="WP_305001613.1">
    <property type="nucleotide sequence ID" value="NZ_JAUQUB010000001.1"/>
</dbReference>
<keyword evidence="7" id="KW-1185">Reference proteome</keyword>
<dbReference type="Gene3D" id="3.40.50.150">
    <property type="entry name" value="Vaccinia Virus protein VP39"/>
    <property type="match status" value="1"/>
</dbReference>
<dbReference type="InterPro" id="IPR011856">
    <property type="entry name" value="tRNA_endonuc-like_dom_sf"/>
</dbReference>
<organism evidence="6 7">
    <name type="scientific">Antiquaquibacter soli</name>
    <dbReference type="NCBI Taxonomy" id="3064523"/>
    <lineage>
        <taxon>Bacteria</taxon>
        <taxon>Bacillati</taxon>
        <taxon>Actinomycetota</taxon>
        <taxon>Actinomycetes</taxon>
        <taxon>Micrococcales</taxon>
        <taxon>Microbacteriaceae</taxon>
        <taxon>Antiquaquibacter</taxon>
    </lineage>
</organism>
<evidence type="ECO:0000313" key="7">
    <source>
        <dbReference type="Proteomes" id="UP001241072"/>
    </source>
</evidence>
<dbReference type="PANTHER" id="PTHR13370">
    <property type="entry name" value="RNA METHYLASE-RELATED"/>
    <property type="match status" value="1"/>
</dbReference>
<accession>A0ABT9BL82</accession>
<name>A0ABT9BL82_9MICO</name>
<evidence type="ECO:0000256" key="2">
    <source>
        <dbReference type="ARBA" id="ARBA00022603"/>
    </source>
</evidence>
<comment type="caution">
    <text evidence="6">The sequence shown here is derived from an EMBL/GenBank/DDBJ whole genome shotgun (WGS) entry which is preliminary data.</text>
</comment>
<feature type="domain" description="DNA methylase N-4/N-6" evidence="4">
    <location>
        <begin position="23"/>
        <end position="360"/>
    </location>
</feature>
<dbReference type="InterPro" id="IPR001091">
    <property type="entry name" value="RM_Methyltransferase"/>
</dbReference>
<keyword evidence="2 6" id="KW-0489">Methyltransferase</keyword>
<dbReference type="InterPro" id="IPR029063">
    <property type="entry name" value="SAM-dependent_MTases_sf"/>
</dbReference>
<reference evidence="6 7" key="1">
    <citation type="submission" date="2023-07" db="EMBL/GenBank/DDBJ databases">
        <title>Protaetiibacter sp. nov WY-16 isolated from soil.</title>
        <authorList>
            <person name="Liu B."/>
            <person name="Wan Y."/>
        </authorList>
    </citation>
    <scope>NUCLEOTIDE SEQUENCE [LARGE SCALE GENOMIC DNA]</scope>
    <source>
        <strain evidence="6 7">WY-16</strain>
    </source>
</reference>
<evidence type="ECO:0000259" key="4">
    <source>
        <dbReference type="Pfam" id="PF01555"/>
    </source>
</evidence>
<evidence type="ECO:0000256" key="1">
    <source>
        <dbReference type="ARBA" id="ARBA00006594"/>
    </source>
</evidence>
<gene>
    <name evidence="6" type="ORF">Q5716_03050</name>
</gene>
<keyword evidence="3" id="KW-0808">Transferase</keyword>
<dbReference type="GO" id="GO:0008168">
    <property type="term" value="F:methyltransferase activity"/>
    <property type="evidence" value="ECO:0007669"/>
    <property type="project" value="UniProtKB-KW"/>
</dbReference>
<feature type="domain" description="NACHT-associated inactive Restriction Endonuclease 1 sensor" evidence="5">
    <location>
        <begin position="401"/>
        <end position="489"/>
    </location>
</feature>
<dbReference type="Proteomes" id="UP001241072">
    <property type="component" value="Unassembled WGS sequence"/>
</dbReference>
<evidence type="ECO:0000313" key="6">
    <source>
        <dbReference type="EMBL" id="MDO7881198.1"/>
    </source>
</evidence>
<protein>
    <submittedName>
        <fullName evidence="6">DNA methyltransferase</fullName>
    </submittedName>
</protein>
<dbReference type="PRINTS" id="PR00508">
    <property type="entry name" value="S21N4MTFRASE"/>
</dbReference>
<dbReference type="Pfam" id="PF01555">
    <property type="entry name" value="N6_N4_Mtase"/>
    <property type="match status" value="1"/>
</dbReference>
<dbReference type="InterPro" id="IPR054557">
    <property type="entry name" value="NA-iREase1_dom"/>
</dbReference>
<dbReference type="InterPro" id="IPR002052">
    <property type="entry name" value="DNA_methylase_N6_adenine_CS"/>
</dbReference>
<dbReference type="InterPro" id="IPR002941">
    <property type="entry name" value="DNA_methylase_N4/N6"/>
</dbReference>
<dbReference type="PROSITE" id="PS00092">
    <property type="entry name" value="N6_MTASE"/>
    <property type="match status" value="1"/>
</dbReference>
<dbReference type="GO" id="GO:0032259">
    <property type="term" value="P:methylation"/>
    <property type="evidence" value="ECO:0007669"/>
    <property type="project" value="UniProtKB-KW"/>
</dbReference>
<dbReference type="SUPFAM" id="SSF53335">
    <property type="entry name" value="S-adenosyl-L-methionine-dependent methyltransferases"/>
    <property type="match status" value="1"/>
</dbReference>